<name>A0A9W6GX40_9HYPH</name>
<dbReference type="EMBL" id="BSEC01000001">
    <property type="protein sequence ID" value="GLI94678.1"/>
    <property type="molecule type" value="Genomic_DNA"/>
</dbReference>
<protein>
    <submittedName>
        <fullName evidence="1">Uncharacterized protein</fullName>
    </submittedName>
</protein>
<accession>A0A9W6GX40</accession>
<sequence length="201" mass="22403">MTQLSVDVDNACPDCQGTGYVASAENPSKVVKCACRVKTEALSYLGALYAHSEWAPDRDVTSWVGRDLLFQKCDEATFCRAVKTFLLLHAFGHRLSHRTATSREVVAAFMAPEGRELEEALRAVDLLFLICDKQPRNSQYSPALTSLIGDRRRHQRPTWIHAPQGISDESFAALYGDDFRHFVQTHFSAVPLKSPSQSTCV</sequence>
<dbReference type="RefSeq" id="WP_281804820.1">
    <property type="nucleotide sequence ID" value="NZ_BSEC01000001.1"/>
</dbReference>
<organism evidence="1 2">
    <name type="scientific">Methylocystis echinoides</name>
    <dbReference type="NCBI Taxonomy" id="29468"/>
    <lineage>
        <taxon>Bacteria</taxon>
        <taxon>Pseudomonadati</taxon>
        <taxon>Pseudomonadota</taxon>
        <taxon>Alphaproteobacteria</taxon>
        <taxon>Hyphomicrobiales</taxon>
        <taxon>Methylocystaceae</taxon>
        <taxon>Methylocystis</taxon>
    </lineage>
</organism>
<gene>
    <name evidence="1" type="ORF">LMG27198_36700</name>
</gene>
<proteinExistence type="predicted"/>
<comment type="caution">
    <text evidence="1">The sequence shown here is derived from an EMBL/GenBank/DDBJ whole genome shotgun (WGS) entry which is preliminary data.</text>
</comment>
<dbReference type="Proteomes" id="UP001144323">
    <property type="component" value="Unassembled WGS sequence"/>
</dbReference>
<evidence type="ECO:0000313" key="1">
    <source>
        <dbReference type="EMBL" id="GLI94678.1"/>
    </source>
</evidence>
<keyword evidence="2" id="KW-1185">Reference proteome</keyword>
<dbReference type="AlphaFoldDB" id="A0A9W6GX40"/>
<reference evidence="1" key="1">
    <citation type="journal article" date="2023" name="Int. J. Syst. Evol. Microbiol.">
        <title>Methylocystis iwaonis sp. nov., a type II methane-oxidizing bacterium from surface soil of a rice paddy field in Japan, and emended description of the genus Methylocystis (ex Whittenbury et al. 1970) Bowman et al. 1993.</title>
        <authorList>
            <person name="Kaise H."/>
            <person name="Sawadogo J.B."/>
            <person name="Alam M.S."/>
            <person name="Ueno C."/>
            <person name="Dianou D."/>
            <person name="Shinjo R."/>
            <person name="Asakawa S."/>
        </authorList>
    </citation>
    <scope>NUCLEOTIDE SEQUENCE</scope>
    <source>
        <strain evidence="1">LMG27198</strain>
    </source>
</reference>
<evidence type="ECO:0000313" key="2">
    <source>
        <dbReference type="Proteomes" id="UP001144323"/>
    </source>
</evidence>